<evidence type="ECO:0000313" key="5">
    <source>
        <dbReference type="Proteomes" id="UP000188533"/>
    </source>
</evidence>
<evidence type="ECO:0000256" key="2">
    <source>
        <dbReference type="ARBA" id="ARBA00023242"/>
    </source>
</evidence>
<organism evidence="4 5">
    <name type="scientific">Lentinula edodes</name>
    <name type="common">Shiitake mushroom</name>
    <name type="synonym">Lentinus edodes</name>
    <dbReference type="NCBI Taxonomy" id="5353"/>
    <lineage>
        <taxon>Eukaryota</taxon>
        <taxon>Fungi</taxon>
        <taxon>Dikarya</taxon>
        <taxon>Basidiomycota</taxon>
        <taxon>Agaricomycotina</taxon>
        <taxon>Agaricomycetes</taxon>
        <taxon>Agaricomycetidae</taxon>
        <taxon>Agaricales</taxon>
        <taxon>Marasmiineae</taxon>
        <taxon>Omphalotaceae</taxon>
        <taxon>Lentinula</taxon>
    </lineage>
</organism>
<reference evidence="4 5" key="2">
    <citation type="submission" date="2017-02" db="EMBL/GenBank/DDBJ databases">
        <title>A genome survey and senescence transcriptome analysis in Lentinula edodes.</title>
        <authorList>
            <person name="Sakamoto Y."/>
            <person name="Nakade K."/>
            <person name="Sato S."/>
            <person name="Yoshida Y."/>
            <person name="Miyazaki K."/>
            <person name="Natsume S."/>
            <person name="Konno N."/>
        </authorList>
    </citation>
    <scope>NUCLEOTIDE SEQUENCE [LARGE SCALE GENOMIC DNA]</scope>
    <source>
        <strain evidence="4 5">NBRC 111202</strain>
    </source>
</reference>
<dbReference type="InterPro" id="IPR006600">
    <property type="entry name" value="HTH_CenpB_DNA-bd_dom"/>
</dbReference>
<comment type="caution">
    <text evidence="4">The sequence shown here is derived from an EMBL/GenBank/DDBJ whole genome shotgun (WGS) entry which is preliminary data.</text>
</comment>
<dbReference type="EMBL" id="BDGU01000537">
    <property type="protein sequence ID" value="GAW07953.1"/>
    <property type="molecule type" value="Genomic_DNA"/>
</dbReference>
<dbReference type="Pfam" id="PF05225">
    <property type="entry name" value="HTH_psq"/>
    <property type="match status" value="1"/>
</dbReference>
<keyword evidence="1" id="KW-0238">DNA-binding</keyword>
<accession>A0A1Q3EL58</accession>
<name>A0A1Q3EL58_LENED</name>
<dbReference type="InterPro" id="IPR009057">
    <property type="entry name" value="Homeodomain-like_sf"/>
</dbReference>
<protein>
    <submittedName>
        <fullName evidence="4">DDE-domain-containing partial</fullName>
    </submittedName>
</protein>
<dbReference type="STRING" id="5353.A0A1Q3EL58"/>
<dbReference type="PANTHER" id="PTHR19303">
    <property type="entry name" value="TRANSPOSON"/>
    <property type="match status" value="1"/>
</dbReference>
<reference evidence="4 5" key="1">
    <citation type="submission" date="2016-08" db="EMBL/GenBank/DDBJ databases">
        <authorList>
            <consortium name="Lentinula edodes genome sequencing consortium"/>
            <person name="Sakamoto Y."/>
            <person name="Nakade K."/>
            <person name="Sato S."/>
            <person name="Yoshida Y."/>
            <person name="Miyazaki K."/>
            <person name="Natsume S."/>
            <person name="Konno N."/>
        </authorList>
    </citation>
    <scope>NUCLEOTIDE SEQUENCE [LARGE SCALE GENOMIC DNA]</scope>
    <source>
        <strain evidence="4 5">NBRC 111202</strain>
    </source>
</reference>
<dbReference type="SMART" id="SM00674">
    <property type="entry name" value="CENPB"/>
    <property type="match status" value="1"/>
</dbReference>
<evidence type="ECO:0000256" key="1">
    <source>
        <dbReference type="ARBA" id="ARBA00023125"/>
    </source>
</evidence>
<keyword evidence="2" id="KW-0539">Nucleus</keyword>
<proteinExistence type="predicted"/>
<evidence type="ECO:0000259" key="3">
    <source>
        <dbReference type="PROSITE" id="PS51253"/>
    </source>
</evidence>
<dbReference type="PROSITE" id="PS51253">
    <property type="entry name" value="HTH_CENPB"/>
    <property type="match status" value="1"/>
</dbReference>
<dbReference type="SUPFAM" id="SSF46689">
    <property type="entry name" value="Homeodomain-like"/>
    <property type="match status" value="1"/>
</dbReference>
<feature type="domain" description="HTH CENPB-type" evidence="3">
    <location>
        <begin position="80"/>
        <end position="145"/>
    </location>
</feature>
<gene>
    <name evidence="4" type="ORF">LENED_009983</name>
</gene>
<dbReference type="PANTHER" id="PTHR19303:SF74">
    <property type="entry name" value="POGO TRANSPOSABLE ELEMENT WITH KRAB DOMAIN"/>
    <property type="match status" value="1"/>
</dbReference>
<sequence length="270" mass="29599">MTNNPDDLEMPLLISSEESDLLDEGESLQLPANREERLKLAVTAYLNSNGKLSVRGVAKAYDISHTTLQRRIEGGVSRAEAHAHEQNLSPAQEGILVEWIKVQGHRGVPLSLASVADYASDIAGKAMGKNWLDRFRTRHPELSLKNTTPLEESRARALTPAAVSGFYDLLDRTVSEHHIPPENIYNMDEKGIQLGIGARTAVLVDRSQKSVASIEPGNRDLVTIIETVCADGTALHPSVIFEARRRDARWGEENPANARSVITVLLSGLN</sequence>
<dbReference type="AlphaFoldDB" id="A0A1Q3EL58"/>
<dbReference type="Proteomes" id="UP000188533">
    <property type="component" value="Unassembled WGS sequence"/>
</dbReference>
<dbReference type="InterPro" id="IPR050863">
    <property type="entry name" value="CenT-Element_Derived"/>
</dbReference>
<dbReference type="InterPro" id="IPR007889">
    <property type="entry name" value="HTH_Psq"/>
</dbReference>
<dbReference type="GO" id="GO:0003677">
    <property type="term" value="F:DNA binding"/>
    <property type="evidence" value="ECO:0007669"/>
    <property type="project" value="UniProtKB-KW"/>
</dbReference>
<evidence type="ECO:0000313" key="4">
    <source>
        <dbReference type="EMBL" id="GAW07953.1"/>
    </source>
</evidence>
<dbReference type="Pfam" id="PF03221">
    <property type="entry name" value="HTH_Tnp_Tc5"/>
    <property type="match status" value="1"/>
</dbReference>
<dbReference type="GO" id="GO:0005634">
    <property type="term" value="C:nucleus"/>
    <property type="evidence" value="ECO:0007669"/>
    <property type="project" value="TreeGrafter"/>
</dbReference>
<keyword evidence="5" id="KW-1185">Reference proteome</keyword>